<dbReference type="OrthoDB" id="5153231at2759"/>
<accession>U7PRM7</accession>
<dbReference type="Proteomes" id="UP000018087">
    <property type="component" value="Unassembled WGS sequence"/>
</dbReference>
<keyword evidence="2" id="KW-1185">Reference proteome</keyword>
<dbReference type="HOGENOM" id="CLU_1038904_0_0_1"/>
<dbReference type="AlphaFoldDB" id="U7PRM7"/>
<dbReference type="EMBL" id="KI440847">
    <property type="protein sequence ID" value="ERS97591.1"/>
    <property type="molecule type" value="Genomic_DNA"/>
</dbReference>
<name>U7PRM7_SPOS1</name>
<protein>
    <submittedName>
        <fullName evidence="1">Uncharacterized protein</fullName>
    </submittedName>
</protein>
<evidence type="ECO:0000313" key="1">
    <source>
        <dbReference type="EMBL" id="ERS97591.1"/>
    </source>
</evidence>
<dbReference type="STRING" id="1391915.U7PRM7"/>
<reference evidence="2" key="1">
    <citation type="journal article" date="2014" name="Genome Announc.">
        <title>Genome sequence of the pathogenic fungus Sporothrix schenckii (ATCC 58251).</title>
        <authorList>
            <person name="Cuomo C.A."/>
            <person name="Rodriguez-Del Valle N."/>
            <person name="Perez-Sanchez L."/>
            <person name="Abouelleil A."/>
            <person name="Goldberg J."/>
            <person name="Young S."/>
            <person name="Zeng Q."/>
            <person name="Birren B.W."/>
        </authorList>
    </citation>
    <scope>NUCLEOTIDE SEQUENCE [LARGE SCALE GENOMIC DNA]</scope>
    <source>
        <strain evidence="2">ATCC 58251 / de Perez 2211183</strain>
    </source>
</reference>
<sequence>MSIGTLYEFSPPHTDDRRRWHRTRLHLATELPKLFPDSFLPTELWHKIASYNDLVQLYAVEAVRQLWEHSRSCSAELDLSLGIWAHYMFIDGIRYVERLTRVPPTPNVGQTDRTTCLKLLDSDSVYAKNIIYALEDHLGVRQIVFASRDEDLSRLSDDVQTAKKNITGYSAFWSNKENTIIALHAHHDGEDTSFYSQYGQLYGQLYAHAFWIYFPLVPGERLVDVFCRHNYNGHESPSRRMDLAFGTNKGRYMAFGPLADGLPDMYPL</sequence>
<organism evidence="1 2">
    <name type="scientific">Sporothrix schenckii (strain ATCC 58251 / de Perez 2211183)</name>
    <name type="common">Rose-picker's disease fungus</name>
    <dbReference type="NCBI Taxonomy" id="1391915"/>
    <lineage>
        <taxon>Eukaryota</taxon>
        <taxon>Fungi</taxon>
        <taxon>Dikarya</taxon>
        <taxon>Ascomycota</taxon>
        <taxon>Pezizomycotina</taxon>
        <taxon>Sordariomycetes</taxon>
        <taxon>Sordariomycetidae</taxon>
        <taxon>Ophiostomatales</taxon>
        <taxon>Ophiostomataceae</taxon>
        <taxon>Sporothrix</taxon>
    </lineage>
</organism>
<evidence type="ECO:0000313" key="2">
    <source>
        <dbReference type="Proteomes" id="UP000018087"/>
    </source>
</evidence>
<proteinExistence type="predicted"/>
<gene>
    <name evidence="1" type="ORF">HMPREF1624_05762</name>
</gene>